<dbReference type="InterPro" id="IPR027417">
    <property type="entry name" value="P-loop_NTPase"/>
</dbReference>
<comment type="similarity">
    <text evidence="1">Belongs to the ABC transporter superfamily.</text>
</comment>
<evidence type="ECO:0000256" key="2">
    <source>
        <dbReference type="ARBA" id="ARBA00022448"/>
    </source>
</evidence>
<evidence type="ECO:0000313" key="6">
    <source>
        <dbReference type="EMBL" id="WRP14316.1"/>
    </source>
</evidence>
<dbReference type="EMBL" id="CP141614">
    <property type="protein sequence ID" value="WRP14316.1"/>
    <property type="molecule type" value="Genomic_DNA"/>
</dbReference>
<dbReference type="GO" id="GO:0005524">
    <property type="term" value="F:ATP binding"/>
    <property type="evidence" value="ECO:0007669"/>
    <property type="project" value="UniProtKB-KW"/>
</dbReference>
<keyword evidence="7" id="KW-1185">Reference proteome</keyword>
<reference evidence="7" key="1">
    <citation type="submission" date="2023-12" db="EMBL/GenBank/DDBJ databases">
        <title>Novel isolates from deep terrestrial aquifers shed light on the physiology and ecology of the class Limnochordia.</title>
        <authorList>
            <person name="Karnachuk O.V."/>
            <person name="Lukina A.P."/>
            <person name="Avakyan M.R."/>
            <person name="Kadnikov V."/>
            <person name="Begmatov S."/>
            <person name="Beletsky A.V."/>
            <person name="Mardanov A.V."/>
            <person name="Ravin N.V."/>
        </authorList>
    </citation>
    <scope>NUCLEOTIDE SEQUENCE [LARGE SCALE GENOMIC DNA]</scope>
    <source>
        <strain evidence="7">LN</strain>
    </source>
</reference>
<dbReference type="PANTHER" id="PTHR43335:SF4">
    <property type="entry name" value="ABC TRANSPORTER, ATP-BINDING PROTEIN"/>
    <property type="match status" value="1"/>
</dbReference>
<gene>
    <name evidence="6" type="ORF">VLY81_12985</name>
</gene>
<dbReference type="InterPro" id="IPR003439">
    <property type="entry name" value="ABC_transporter-like_ATP-bd"/>
</dbReference>
<dbReference type="Pfam" id="PF00005">
    <property type="entry name" value="ABC_tran"/>
    <property type="match status" value="1"/>
</dbReference>
<proteinExistence type="inferred from homology"/>
<dbReference type="SUPFAM" id="SSF52540">
    <property type="entry name" value="P-loop containing nucleoside triphosphate hydrolases"/>
    <property type="match status" value="1"/>
</dbReference>
<evidence type="ECO:0000256" key="1">
    <source>
        <dbReference type="ARBA" id="ARBA00005417"/>
    </source>
</evidence>
<evidence type="ECO:0000313" key="7">
    <source>
        <dbReference type="Proteomes" id="UP001333102"/>
    </source>
</evidence>
<dbReference type="InterPro" id="IPR003593">
    <property type="entry name" value="AAA+_ATPase"/>
</dbReference>
<dbReference type="PROSITE" id="PS50893">
    <property type="entry name" value="ABC_TRANSPORTER_2"/>
    <property type="match status" value="1"/>
</dbReference>
<dbReference type="CDD" id="cd03268">
    <property type="entry name" value="ABC_BcrA_bacitracin_resist"/>
    <property type="match status" value="1"/>
</dbReference>
<protein>
    <submittedName>
        <fullName evidence="6">ABC transporter ATP-binding protein</fullName>
    </submittedName>
</protein>
<dbReference type="SMART" id="SM00382">
    <property type="entry name" value="AAA"/>
    <property type="match status" value="1"/>
</dbReference>
<sequence>MGTEASWAIRTVGLAKRFGAIRALDSVDLRVPAGCIYGFVGPNGSGKTTAIAIVLGLMRPSEGQVELLGEPLGSRRYADALSQVGALVQAPAFYPFLSGRDNLRVLAASRRPVDERELDEALDRVGLLDRAHRRYQTYSLGMRQRLAIALALVGRPRLVILDEPTNGLDPVGIQEVRQLVRELGRSGLTVFLSSHLLHEVEQVCDEVGVIVHGRLVAQGPVAQLLRPRGLRLRVSAGPANGRPAARDGQLARQAAAHLEALPWRPRVELAGDALWVEAPPERGAELTRALAQAGIWVSEMVPVRSTLEQYFMELAAATPGGNGRP</sequence>
<dbReference type="Proteomes" id="UP001333102">
    <property type="component" value="Chromosome"/>
</dbReference>
<keyword evidence="4 6" id="KW-0067">ATP-binding</keyword>
<organism evidence="6 7">
    <name type="scientific">Geochorda subterranea</name>
    <dbReference type="NCBI Taxonomy" id="3109564"/>
    <lineage>
        <taxon>Bacteria</taxon>
        <taxon>Bacillati</taxon>
        <taxon>Bacillota</taxon>
        <taxon>Limnochordia</taxon>
        <taxon>Limnochordales</taxon>
        <taxon>Geochordaceae</taxon>
        <taxon>Geochorda</taxon>
    </lineage>
</organism>
<evidence type="ECO:0000259" key="5">
    <source>
        <dbReference type="PROSITE" id="PS50893"/>
    </source>
</evidence>
<keyword evidence="2" id="KW-0813">Transport</keyword>
<dbReference type="RefSeq" id="WP_324668628.1">
    <property type="nucleotide sequence ID" value="NZ_CP141614.1"/>
</dbReference>
<evidence type="ECO:0000256" key="3">
    <source>
        <dbReference type="ARBA" id="ARBA00022741"/>
    </source>
</evidence>
<feature type="domain" description="ABC transporter" evidence="5">
    <location>
        <begin position="9"/>
        <end position="237"/>
    </location>
</feature>
<dbReference type="InterPro" id="IPR017871">
    <property type="entry name" value="ABC_transporter-like_CS"/>
</dbReference>
<name>A0ABZ1BP30_9FIRM</name>
<keyword evidence="3" id="KW-0547">Nucleotide-binding</keyword>
<dbReference type="PROSITE" id="PS00211">
    <property type="entry name" value="ABC_TRANSPORTER_1"/>
    <property type="match status" value="1"/>
</dbReference>
<accession>A0ABZ1BP30</accession>
<dbReference type="Gene3D" id="3.40.50.300">
    <property type="entry name" value="P-loop containing nucleotide triphosphate hydrolases"/>
    <property type="match status" value="1"/>
</dbReference>
<evidence type="ECO:0000256" key="4">
    <source>
        <dbReference type="ARBA" id="ARBA00022840"/>
    </source>
</evidence>
<dbReference type="PANTHER" id="PTHR43335">
    <property type="entry name" value="ABC TRANSPORTER, ATP-BINDING PROTEIN"/>
    <property type="match status" value="1"/>
</dbReference>